<dbReference type="InterPro" id="IPR012902">
    <property type="entry name" value="N_methyl_site"/>
</dbReference>
<keyword evidence="1" id="KW-0812">Transmembrane</keyword>
<feature type="transmembrane region" description="Helical" evidence="1">
    <location>
        <begin position="20"/>
        <end position="38"/>
    </location>
</feature>
<comment type="caution">
    <text evidence="2">The sequence shown here is derived from an EMBL/GenBank/DDBJ whole genome shotgun (WGS) entry which is preliminary data.</text>
</comment>
<dbReference type="PROSITE" id="PS00409">
    <property type="entry name" value="PROKAR_NTER_METHYL"/>
    <property type="match status" value="1"/>
</dbReference>
<dbReference type="RefSeq" id="WP_170038397.1">
    <property type="nucleotide sequence ID" value="NZ_JABDTL010000002.1"/>
</dbReference>
<protein>
    <submittedName>
        <fullName evidence="2">Prepilin-type N-terminal cleavage/methylation domain-containing protein</fullName>
    </submittedName>
</protein>
<dbReference type="AlphaFoldDB" id="A0A841H3J9"/>
<reference evidence="2 3" key="1">
    <citation type="submission" date="2020-08" db="EMBL/GenBank/DDBJ databases">
        <title>Genomic Encyclopedia of Type Strains, Phase IV (KMG-IV): sequencing the most valuable type-strain genomes for metagenomic binning, comparative biology and taxonomic classification.</title>
        <authorList>
            <person name="Goeker M."/>
        </authorList>
    </citation>
    <scope>NUCLEOTIDE SEQUENCE [LARGE SCALE GENOMIC DNA]</scope>
    <source>
        <strain evidence="2 3">DSM 29007</strain>
    </source>
</reference>
<gene>
    <name evidence="2" type="ORF">HNQ61_004061</name>
</gene>
<sequence length="186" mass="19515">MALVPDPQLRRQTGFTLVEVMVAIVVTTIVLAGARALLGQIADGGDRIAAAARDADREGNADVLLRTLAGRLQVSGVPGAEVRFAGEPRVAHFRTWCEVPDGWLESCEASLGIITADSGSALALTLSTGELIPLRRGFRAGEILYLRDAASGGAWVREWGSSITAPLALGIVIDGDTSIIRIGERG</sequence>
<dbReference type="EMBL" id="JACHIA010000015">
    <property type="protein sequence ID" value="MBB6072399.1"/>
    <property type="molecule type" value="Genomic_DNA"/>
</dbReference>
<proteinExistence type="predicted"/>
<keyword evidence="1" id="KW-0472">Membrane</keyword>
<keyword evidence="3" id="KW-1185">Reference proteome</keyword>
<evidence type="ECO:0000313" key="2">
    <source>
        <dbReference type="EMBL" id="MBB6072399.1"/>
    </source>
</evidence>
<name>A0A841H3J9_9BACT</name>
<dbReference type="Proteomes" id="UP000582837">
    <property type="component" value="Unassembled WGS sequence"/>
</dbReference>
<accession>A0A841H3J9</accession>
<evidence type="ECO:0000313" key="3">
    <source>
        <dbReference type="Proteomes" id="UP000582837"/>
    </source>
</evidence>
<evidence type="ECO:0000256" key="1">
    <source>
        <dbReference type="SAM" id="Phobius"/>
    </source>
</evidence>
<dbReference type="NCBIfam" id="TIGR02532">
    <property type="entry name" value="IV_pilin_GFxxxE"/>
    <property type="match status" value="1"/>
</dbReference>
<dbReference type="Pfam" id="PF07963">
    <property type="entry name" value="N_methyl"/>
    <property type="match status" value="1"/>
</dbReference>
<organism evidence="2 3">
    <name type="scientific">Longimicrobium terrae</name>
    <dbReference type="NCBI Taxonomy" id="1639882"/>
    <lineage>
        <taxon>Bacteria</taxon>
        <taxon>Pseudomonadati</taxon>
        <taxon>Gemmatimonadota</taxon>
        <taxon>Longimicrobiia</taxon>
        <taxon>Longimicrobiales</taxon>
        <taxon>Longimicrobiaceae</taxon>
        <taxon>Longimicrobium</taxon>
    </lineage>
</organism>
<keyword evidence="1" id="KW-1133">Transmembrane helix</keyword>